<name>A0A420ELW5_9SPHN</name>
<keyword evidence="3" id="KW-1185">Reference proteome</keyword>
<comment type="caution">
    <text evidence="2">The sequence shown here is derived from an EMBL/GenBank/DDBJ whole genome shotgun (WGS) entry which is preliminary data.</text>
</comment>
<evidence type="ECO:0000256" key="1">
    <source>
        <dbReference type="SAM" id="MobiDB-lite"/>
    </source>
</evidence>
<evidence type="ECO:0000313" key="2">
    <source>
        <dbReference type="EMBL" id="RKF21673.1"/>
    </source>
</evidence>
<dbReference type="OrthoDB" id="7391946at2"/>
<dbReference type="RefSeq" id="WP_120324083.1">
    <property type="nucleotide sequence ID" value="NZ_RAPF01000003.1"/>
</dbReference>
<protein>
    <submittedName>
        <fullName evidence="2">Uncharacterized protein</fullName>
    </submittedName>
</protein>
<reference evidence="2 3" key="1">
    <citation type="submission" date="2018-09" db="EMBL/GenBank/DDBJ databases">
        <title>Altererythrobacter spongiae sp. nov., isolated from a marine sponge.</title>
        <authorList>
            <person name="Zhuang L."/>
            <person name="Luo L."/>
        </authorList>
    </citation>
    <scope>NUCLEOTIDE SEQUENCE [LARGE SCALE GENOMIC DNA]</scope>
    <source>
        <strain evidence="2 3">HN-Y73</strain>
    </source>
</reference>
<proteinExistence type="predicted"/>
<dbReference type="AlphaFoldDB" id="A0A420ELW5"/>
<dbReference type="EMBL" id="RAPF01000003">
    <property type="protein sequence ID" value="RKF21673.1"/>
    <property type="molecule type" value="Genomic_DNA"/>
</dbReference>
<gene>
    <name evidence="2" type="ORF">D6851_06450</name>
</gene>
<evidence type="ECO:0000313" key="3">
    <source>
        <dbReference type="Proteomes" id="UP000284395"/>
    </source>
</evidence>
<accession>A0A420ELW5</accession>
<feature type="region of interest" description="Disordered" evidence="1">
    <location>
        <begin position="1"/>
        <end position="43"/>
    </location>
</feature>
<sequence>MKRSSVSRIKAKSKAELKKRRKRMGLRKRLAMDTDRDAPVSGLSPNPATNLMIADIATRAASRIFRRGVEKNLLRKHYTKAERQAILDERSLGETLTSVIVARIATKSLPGAMIVGGGLAAKALVDRSLSRRQARRRGDQQLLGKKTKR</sequence>
<feature type="compositionally biased region" description="Basic residues" evidence="1">
    <location>
        <begin position="1"/>
        <end position="29"/>
    </location>
</feature>
<organism evidence="2 3">
    <name type="scientific">Altericroceibacterium spongiae</name>
    <dbReference type="NCBI Taxonomy" id="2320269"/>
    <lineage>
        <taxon>Bacteria</taxon>
        <taxon>Pseudomonadati</taxon>
        <taxon>Pseudomonadota</taxon>
        <taxon>Alphaproteobacteria</taxon>
        <taxon>Sphingomonadales</taxon>
        <taxon>Erythrobacteraceae</taxon>
        <taxon>Altericroceibacterium</taxon>
    </lineage>
</organism>
<dbReference type="Proteomes" id="UP000284395">
    <property type="component" value="Unassembled WGS sequence"/>
</dbReference>